<dbReference type="PROSITE" id="PS50157">
    <property type="entry name" value="ZINC_FINGER_C2H2_2"/>
    <property type="match status" value="2"/>
</dbReference>
<dbReference type="GO" id="GO:0000978">
    <property type="term" value="F:RNA polymerase II cis-regulatory region sequence-specific DNA binding"/>
    <property type="evidence" value="ECO:0007669"/>
    <property type="project" value="TreeGrafter"/>
</dbReference>
<keyword evidence="2" id="KW-0479">Metal-binding</keyword>
<evidence type="ECO:0000256" key="9">
    <source>
        <dbReference type="PROSITE-ProRule" id="PRU00042"/>
    </source>
</evidence>
<dbReference type="AlphaFoldDB" id="A0A9P9YS90"/>
<dbReference type="SMART" id="SM00355">
    <property type="entry name" value="ZnF_C2H2"/>
    <property type="match status" value="3"/>
</dbReference>
<evidence type="ECO:0000256" key="2">
    <source>
        <dbReference type="ARBA" id="ARBA00022723"/>
    </source>
</evidence>
<comment type="subcellular location">
    <subcellularLocation>
        <location evidence="1">Nucleus</location>
    </subcellularLocation>
</comment>
<comment type="similarity">
    <text evidence="8">Belongs to the snail C2H2-type zinc-finger protein family.</text>
</comment>
<evidence type="ECO:0000313" key="11">
    <source>
        <dbReference type="EMBL" id="KAI8042219.1"/>
    </source>
</evidence>
<evidence type="ECO:0000256" key="1">
    <source>
        <dbReference type="ARBA" id="ARBA00004123"/>
    </source>
</evidence>
<feature type="domain" description="C2H2-type" evidence="10">
    <location>
        <begin position="67"/>
        <end position="94"/>
    </location>
</feature>
<accession>A0A9P9YS90</accession>
<evidence type="ECO:0000256" key="7">
    <source>
        <dbReference type="ARBA" id="ARBA00023242"/>
    </source>
</evidence>
<keyword evidence="12" id="KW-1185">Reference proteome</keyword>
<dbReference type="Pfam" id="PF13912">
    <property type="entry name" value="zf-C2H2_6"/>
    <property type="match status" value="1"/>
</dbReference>
<reference evidence="11" key="1">
    <citation type="journal article" date="2023" name="Genome Biol. Evol.">
        <title>Long-read-based Genome Assembly of Drosophila gunungcola Reveals Fewer Chemosensory Genes in Flower-breeding Species.</title>
        <authorList>
            <person name="Negi A."/>
            <person name="Liao B.Y."/>
            <person name="Yeh S.D."/>
        </authorList>
    </citation>
    <scope>NUCLEOTIDE SEQUENCE</scope>
    <source>
        <strain evidence="11">Sukarami</strain>
    </source>
</reference>
<name>A0A9P9YS90_9MUSC</name>
<comment type="caution">
    <text evidence="11">The sequence shown here is derived from an EMBL/GenBank/DDBJ whole genome shotgun (WGS) entry which is preliminary data.</text>
</comment>
<dbReference type="Pfam" id="PF00096">
    <property type="entry name" value="zf-C2H2"/>
    <property type="match status" value="1"/>
</dbReference>
<dbReference type="EMBL" id="JAMKOV010000002">
    <property type="protein sequence ID" value="KAI8042219.1"/>
    <property type="molecule type" value="Genomic_DNA"/>
</dbReference>
<dbReference type="GO" id="GO:0000981">
    <property type="term" value="F:DNA-binding transcription factor activity, RNA polymerase II-specific"/>
    <property type="evidence" value="ECO:0007669"/>
    <property type="project" value="TreeGrafter"/>
</dbReference>
<dbReference type="PANTHER" id="PTHR24388">
    <property type="entry name" value="ZINC FINGER PROTEIN"/>
    <property type="match status" value="1"/>
</dbReference>
<dbReference type="InterPro" id="IPR013087">
    <property type="entry name" value="Znf_C2H2_type"/>
</dbReference>
<keyword evidence="7" id="KW-0539">Nucleus</keyword>
<protein>
    <recommendedName>
        <fullName evidence="10">C2H2-type domain-containing protein</fullName>
    </recommendedName>
</protein>
<evidence type="ECO:0000256" key="3">
    <source>
        <dbReference type="ARBA" id="ARBA00022737"/>
    </source>
</evidence>
<dbReference type="PANTHER" id="PTHR24388:SF54">
    <property type="entry name" value="PROTEIN ESCARGOT"/>
    <property type="match status" value="1"/>
</dbReference>
<evidence type="ECO:0000256" key="5">
    <source>
        <dbReference type="ARBA" id="ARBA00022833"/>
    </source>
</evidence>
<evidence type="ECO:0000256" key="4">
    <source>
        <dbReference type="ARBA" id="ARBA00022771"/>
    </source>
</evidence>
<dbReference type="PROSITE" id="PS00028">
    <property type="entry name" value="ZINC_FINGER_C2H2_1"/>
    <property type="match status" value="2"/>
</dbReference>
<gene>
    <name evidence="11" type="ORF">M5D96_003521</name>
</gene>
<feature type="domain" description="C2H2-type" evidence="10">
    <location>
        <begin position="95"/>
        <end position="123"/>
    </location>
</feature>
<dbReference type="Gene3D" id="3.30.160.60">
    <property type="entry name" value="Classic Zinc Finger"/>
    <property type="match status" value="2"/>
</dbReference>
<evidence type="ECO:0000256" key="6">
    <source>
        <dbReference type="ARBA" id="ARBA00023125"/>
    </source>
</evidence>
<organism evidence="11 12">
    <name type="scientific">Drosophila gunungcola</name>
    <name type="common">fruit fly</name>
    <dbReference type="NCBI Taxonomy" id="103775"/>
    <lineage>
        <taxon>Eukaryota</taxon>
        <taxon>Metazoa</taxon>
        <taxon>Ecdysozoa</taxon>
        <taxon>Arthropoda</taxon>
        <taxon>Hexapoda</taxon>
        <taxon>Insecta</taxon>
        <taxon>Pterygota</taxon>
        <taxon>Neoptera</taxon>
        <taxon>Endopterygota</taxon>
        <taxon>Diptera</taxon>
        <taxon>Brachycera</taxon>
        <taxon>Muscomorpha</taxon>
        <taxon>Ephydroidea</taxon>
        <taxon>Drosophilidae</taxon>
        <taxon>Drosophila</taxon>
        <taxon>Sophophora</taxon>
    </lineage>
</organism>
<dbReference type="Proteomes" id="UP001059596">
    <property type="component" value="Unassembled WGS sequence"/>
</dbReference>
<dbReference type="SUPFAM" id="SSF57667">
    <property type="entry name" value="beta-beta-alpha zinc fingers"/>
    <property type="match status" value="1"/>
</dbReference>
<keyword evidence="3" id="KW-0677">Repeat</keyword>
<evidence type="ECO:0000256" key="8">
    <source>
        <dbReference type="ARBA" id="ARBA00037948"/>
    </source>
</evidence>
<evidence type="ECO:0000313" key="12">
    <source>
        <dbReference type="Proteomes" id="UP001059596"/>
    </source>
</evidence>
<dbReference type="GO" id="GO:0005634">
    <property type="term" value="C:nucleus"/>
    <property type="evidence" value="ECO:0007669"/>
    <property type="project" value="UniProtKB-SubCell"/>
</dbReference>
<dbReference type="InterPro" id="IPR036236">
    <property type="entry name" value="Znf_C2H2_sf"/>
</dbReference>
<sequence>MRYICQSMSLRNHRRIQSFKCRHCQAIAFAHWRLYRRHEVNCRPKKSKTKDQMSMNSKKKVTPAQIFVCNICKKSFGSLNGLRQHNITHSTERQHKCGICERVFKRRNGLSQHIKGYHLQLKPHECPVCQHRYALKCDMLRCRHSLRKGPNAGE</sequence>
<proteinExistence type="inferred from homology"/>
<keyword evidence="4 9" id="KW-0863">Zinc-finger</keyword>
<dbReference type="GO" id="GO:0008270">
    <property type="term" value="F:zinc ion binding"/>
    <property type="evidence" value="ECO:0007669"/>
    <property type="project" value="UniProtKB-KW"/>
</dbReference>
<dbReference type="InterPro" id="IPR050527">
    <property type="entry name" value="Snail/Krueppel_Znf"/>
</dbReference>
<evidence type="ECO:0000259" key="10">
    <source>
        <dbReference type="PROSITE" id="PS50157"/>
    </source>
</evidence>
<keyword evidence="6" id="KW-0238">DNA-binding</keyword>
<keyword evidence="5" id="KW-0862">Zinc</keyword>